<dbReference type="EMBL" id="QDEB01056584">
    <property type="protein sequence ID" value="RZC37015.1"/>
    <property type="molecule type" value="Genomic_DNA"/>
</dbReference>
<sequence length="9" mass="978">MVSAEEILS</sequence>
<evidence type="ECO:0000313" key="2">
    <source>
        <dbReference type="EMBL" id="RZC41687.1"/>
    </source>
</evidence>
<reference evidence="2 3" key="1">
    <citation type="submission" date="2017-03" db="EMBL/GenBank/DDBJ databases">
        <title>Genome of the blue death feigning beetle - Asbolus verrucosus.</title>
        <authorList>
            <person name="Rider S.D."/>
        </authorList>
    </citation>
    <scope>NUCLEOTIDE SEQUENCE [LARGE SCALE GENOMIC DNA]</scope>
    <source>
        <strain evidence="2">Butters</strain>
        <tissue evidence="2">Head and leg muscle</tissue>
    </source>
</reference>
<dbReference type="Proteomes" id="UP000292052">
    <property type="component" value="Unassembled WGS sequence"/>
</dbReference>
<dbReference type="EMBL" id="QDEB01014981">
    <property type="protein sequence ID" value="RZC41687.1"/>
    <property type="molecule type" value="Genomic_DNA"/>
</dbReference>
<evidence type="ECO:0000313" key="1">
    <source>
        <dbReference type="EMBL" id="RZC37015.1"/>
    </source>
</evidence>
<organism evidence="2 3">
    <name type="scientific">Asbolus verrucosus</name>
    <name type="common">Desert ironclad beetle</name>
    <dbReference type="NCBI Taxonomy" id="1661398"/>
    <lineage>
        <taxon>Eukaryota</taxon>
        <taxon>Metazoa</taxon>
        <taxon>Ecdysozoa</taxon>
        <taxon>Arthropoda</taxon>
        <taxon>Hexapoda</taxon>
        <taxon>Insecta</taxon>
        <taxon>Pterygota</taxon>
        <taxon>Neoptera</taxon>
        <taxon>Endopterygota</taxon>
        <taxon>Coleoptera</taxon>
        <taxon>Polyphaga</taxon>
        <taxon>Cucujiformia</taxon>
        <taxon>Tenebrionidae</taxon>
        <taxon>Pimeliinae</taxon>
        <taxon>Asbolus</taxon>
    </lineage>
</organism>
<accession>A0A482WAA3</accession>
<protein>
    <submittedName>
        <fullName evidence="2">Uncharacterized protein</fullName>
    </submittedName>
</protein>
<proteinExistence type="predicted"/>
<keyword evidence="3" id="KW-1185">Reference proteome</keyword>
<comment type="caution">
    <text evidence="2">The sequence shown here is derived from an EMBL/GenBank/DDBJ whole genome shotgun (WGS) entry which is preliminary data.</text>
</comment>
<name>A0A482WAA3_ASBVE</name>
<gene>
    <name evidence="1" type="ORF">BDFB_009080</name>
    <name evidence="2" type="ORF">BDFB_014715</name>
</gene>
<evidence type="ECO:0000313" key="3">
    <source>
        <dbReference type="Proteomes" id="UP000292052"/>
    </source>
</evidence>